<dbReference type="GO" id="GO:0005539">
    <property type="term" value="F:glycosaminoglycan binding"/>
    <property type="evidence" value="ECO:0007669"/>
    <property type="project" value="TreeGrafter"/>
</dbReference>
<accession>A0AAD9FA23</accession>
<dbReference type="GO" id="GO:0005886">
    <property type="term" value="C:plasma membrane"/>
    <property type="evidence" value="ECO:0007669"/>
    <property type="project" value="TreeGrafter"/>
</dbReference>
<dbReference type="SUPFAM" id="SSF53649">
    <property type="entry name" value="Alkaline phosphatase-like"/>
    <property type="match status" value="1"/>
</dbReference>
<dbReference type="GO" id="GO:0005783">
    <property type="term" value="C:endoplasmic reticulum"/>
    <property type="evidence" value="ECO:0007669"/>
    <property type="project" value="TreeGrafter"/>
</dbReference>
<dbReference type="Pfam" id="PF16347">
    <property type="entry name" value="SGSH_C"/>
    <property type="match status" value="1"/>
</dbReference>
<dbReference type="GO" id="GO:0030177">
    <property type="term" value="P:positive regulation of Wnt signaling pathway"/>
    <property type="evidence" value="ECO:0007669"/>
    <property type="project" value="TreeGrafter"/>
</dbReference>
<feature type="domain" description="N-sulphoglucosamine sulphohydrolase C-terminal" evidence="2">
    <location>
        <begin position="3"/>
        <end position="49"/>
    </location>
</feature>
<protein>
    <submittedName>
        <fullName evidence="3">Extracellular sulfatase Sulf-2</fullName>
    </submittedName>
</protein>
<evidence type="ECO:0000259" key="2">
    <source>
        <dbReference type="Pfam" id="PF16347"/>
    </source>
</evidence>
<dbReference type="PANTHER" id="PTHR43108">
    <property type="entry name" value="N-ACETYLGLUCOSAMINE-6-SULFATASE FAMILY MEMBER"/>
    <property type="match status" value="1"/>
</dbReference>
<dbReference type="GO" id="GO:0010575">
    <property type="term" value="P:positive regulation of vascular endothelial growth factor production"/>
    <property type="evidence" value="ECO:0007669"/>
    <property type="project" value="TreeGrafter"/>
</dbReference>
<gene>
    <name evidence="3" type="ORF">KUDE01_018027</name>
</gene>
<comment type="similarity">
    <text evidence="1">Belongs to the sulfatase family.</text>
</comment>
<evidence type="ECO:0000256" key="1">
    <source>
        <dbReference type="ARBA" id="ARBA00008779"/>
    </source>
</evidence>
<evidence type="ECO:0000313" key="4">
    <source>
        <dbReference type="Proteomes" id="UP001228049"/>
    </source>
</evidence>
<dbReference type="Gene3D" id="3.40.720.10">
    <property type="entry name" value="Alkaline Phosphatase, subunit A"/>
    <property type="match status" value="1"/>
</dbReference>
<proteinExistence type="inferred from homology"/>
<dbReference type="Proteomes" id="UP001228049">
    <property type="component" value="Unassembled WGS sequence"/>
</dbReference>
<dbReference type="GO" id="GO:0030201">
    <property type="term" value="P:heparan sulfate proteoglycan metabolic process"/>
    <property type="evidence" value="ECO:0007669"/>
    <property type="project" value="TreeGrafter"/>
</dbReference>
<dbReference type="InterPro" id="IPR017850">
    <property type="entry name" value="Alkaline_phosphatase_core_sf"/>
</dbReference>
<dbReference type="EMBL" id="JASDAP010000008">
    <property type="protein sequence ID" value="KAK1898503.1"/>
    <property type="molecule type" value="Genomic_DNA"/>
</dbReference>
<sequence>MKNNNPSMVLNIDLAPTILDIAGLDTPADMDGKSILSLLDTEKPVNRYTHTHTHTHTLYNSTEPDLLL</sequence>
<dbReference type="GO" id="GO:0032836">
    <property type="term" value="P:glomerular basement membrane development"/>
    <property type="evidence" value="ECO:0007669"/>
    <property type="project" value="TreeGrafter"/>
</dbReference>
<dbReference type="PANTHER" id="PTHR43108:SF16">
    <property type="entry name" value="EXTRACELLULAR SULFATASE SULF-1 HOMOLOG"/>
    <property type="match status" value="1"/>
</dbReference>
<dbReference type="AlphaFoldDB" id="A0AAD9FA23"/>
<keyword evidence="4" id="KW-1185">Reference proteome</keyword>
<reference evidence="3" key="1">
    <citation type="submission" date="2023-04" db="EMBL/GenBank/DDBJ databases">
        <title>Chromosome-level genome of Chaenocephalus aceratus.</title>
        <authorList>
            <person name="Park H."/>
        </authorList>
    </citation>
    <scope>NUCLEOTIDE SEQUENCE</scope>
    <source>
        <strain evidence="3">DE</strain>
        <tissue evidence="3">Muscle</tissue>
    </source>
</reference>
<dbReference type="GO" id="GO:0040037">
    <property type="term" value="P:negative regulation of fibroblast growth factor receptor signaling pathway"/>
    <property type="evidence" value="ECO:0007669"/>
    <property type="project" value="TreeGrafter"/>
</dbReference>
<dbReference type="GO" id="GO:0008449">
    <property type="term" value="F:N-acetylglucosamine-6-sulfatase activity"/>
    <property type="evidence" value="ECO:0007669"/>
    <property type="project" value="TreeGrafter"/>
</dbReference>
<comment type="caution">
    <text evidence="3">The sequence shown here is derived from an EMBL/GenBank/DDBJ whole genome shotgun (WGS) entry which is preliminary data.</text>
</comment>
<dbReference type="GO" id="GO:0009986">
    <property type="term" value="C:cell surface"/>
    <property type="evidence" value="ECO:0007669"/>
    <property type="project" value="TreeGrafter"/>
</dbReference>
<evidence type="ECO:0000313" key="3">
    <source>
        <dbReference type="EMBL" id="KAK1898503.1"/>
    </source>
</evidence>
<dbReference type="InterPro" id="IPR032506">
    <property type="entry name" value="SGSH_C"/>
</dbReference>
<name>A0AAD9FA23_DISEL</name>
<organism evidence="3 4">
    <name type="scientific">Dissostichus eleginoides</name>
    <name type="common">Patagonian toothfish</name>
    <name type="synonym">Dissostichus amissus</name>
    <dbReference type="NCBI Taxonomy" id="100907"/>
    <lineage>
        <taxon>Eukaryota</taxon>
        <taxon>Metazoa</taxon>
        <taxon>Chordata</taxon>
        <taxon>Craniata</taxon>
        <taxon>Vertebrata</taxon>
        <taxon>Euteleostomi</taxon>
        <taxon>Actinopterygii</taxon>
        <taxon>Neopterygii</taxon>
        <taxon>Teleostei</taxon>
        <taxon>Neoteleostei</taxon>
        <taxon>Acanthomorphata</taxon>
        <taxon>Eupercaria</taxon>
        <taxon>Perciformes</taxon>
        <taxon>Notothenioidei</taxon>
        <taxon>Nototheniidae</taxon>
        <taxon>Dissostichus</taxon>
    </lineage>
</organism>